<accession>N4WHL5</accession>
<sequence length="229" mass="26391">MFPITFKEFKSLFKSIRSIIIIIVIFGTTLGIAKLVSNFKEQLEQFGLGENTYAGGAMIMILFAGHLFVASLSHNIINQEITSRTIRFIATKTSRNNIIIGKFLGITLFWTVCLFINFLLIIPFSKTFYFSDFLQSLIFICYFIGLTILLSTIISRPALTMFIGITLSIIMTILGFWSIASDNIYLKIYSYLTPYFYYSQQNLIYPYLVLMFPILFLILSLLIMRKRDL</sequence>
<dbReference type="RefSeq" id="WP_003474165.1">
    <property type="nucleotide sequence ID" value="NZ_APML01000082.1"/>
</dbReference>
<reference evidence="2 3" key="1">
    <citation type="submission" date="2013-03" db="EMBL/GenBank/DDBJ databases">
        <title>Draft genome sequence of Gracibacillus halophilus YIM-C55.5, a moderately halophilic and thermophilic organism from the Xiaochaidamu salt lake.</title>
        <authorList>
            <person name="Sugumar T."/>
            <person name="Polireddy D.R."/>
            <person name="Antony A."/>
            <person name="Madhava Y.R."/>
            <person name="Sivakumar N."/>
        </authorList>
    </citation>
    <scope>NUCLEOTIDE SEQUENCE [LARGE SCALE GENOMIC DNA]</scope>
    <source>
        <strain evidence="2 3">YIM-C55.5</strain>
    </source>
</reference>
<protein>
    <submittedName>
        <fullName evidence="2">Membrane protein</fullName>
    </submittedName>
</protein>
<dbReference type="OrthoDB" id="2580477at2"/>
<organism evidence="2 3">
    <name type="scientific">Gracilibacillus halophilus YIM-C55.5</name>
    <dbReference type="NCBI Taxonomy" id="1308866"/>
    <lineage>
        <taxon>Bacteria</taxon>
        <taxon>Bacillati</taxon>
        <taxon>Bacillota</taxon>
        <taxon>Bacilli</taxon>
        <taxon>Bacillales</taxon>
        <taxon>Bacillaceae</taxon>
        <taxon>Gracilibacillus</taxon>
    </lineage>
</organism>
<feature type="transmembrane region" description="Helical" evidence="1">
    <location>
        <begin position="98"/>
        <end position="121"/>
    </location>
</feature>
<proteinExistence type="predicted"/>
<gene>
    <name evidence="2" type="ORF">J416_14857</name>
</gene>
<keyword evidence="3" id="KW-1185">Reference proteome</keyword>
<name>N4WHL5_9BACI</name>
<dbReference type="eggNOG" id="COG1277">
    <property type="taxonomic scope" value="Bacteria"/>
</dbReference>
<keyword evidence="1" id="KW-1133">Transmembrane helix</keyword>
<evidence type="ECO:0000313" key="3">
    <source>
        <dbReference type="Proteomes" id="UP000012283"/>
    </source>
</evidence>
<evidence type="ECO:0000256" key="1">
    <source>
        <dbReference type="SAM" id="Phobius"/>
    </source>
</evidence>
<dbReference type="AlphaFoldDB" id="N4WHL5"/>
<dbReference type="EMBL" id="APML01000082">
    <property type="protein sequence ID" value="ENH95672.1"/>
    <property type="molecule type" value="Genomic_DNA"/>
</dbReference>
<feature type="transmembrane region" description="Helical" evidence="1">
    <location>
        <begin position="161"/>
        <end position="180"/>
    </location>
</feature>
<dbReference type="PATRIC" id="fig|1308866.3.peg.2989"/>
<keyword evidence="1" id="KW-0472">Membrane</keyword>
<dbReference type="GO" id="GO:0005886">
    <property type="term" value="C:plasma membrane"/>
    <property type="evidence" value="ECO:0007669"/>
    <property type="project" value="UniProtKB-SubCell"/>
</dbReference>
<feature type="transmembrane region" description="Helical" evidence="1">
    <location>
        <begin position="133"/>
        <end position="154"/>
    </location>
</feature>
<comment type="caution">
    <text evidence="2">The sequence shown here is derived from an EMBL/GenBank/DDBJ whole genome shotgun (WGS) entry which is preliminary data.</text>
</comment>
<keyword evidence="1" id="KW-0812">Transmembrane</keyword>
<feature type="transmembrane region" description="Helical" evidence="1">
    <location>
        <begin position="204"/>
        <end position="224"/>
    </location>
</feature>
<evidence type="ECO:0000313" key="2">
    <source>
        <dbReference type="EMBL" id="ENH95672.1"/>
    </source>
</evidence>
<dbReference type="GO" id="GO:0140359">
    <property type="term" value="F:ABC-type transporter activity"/>
    <property type="evidence" value="ECO:0007669"/>
    <property type="project" value="InterPro"/>
</dbReference>
<feature type="transmembrane region" description="Helical" evidence="1">
    <location>
        <begin position="53"/>
        <end position="77"/>
    </location>
</feature>
<feature type="transmembrane region" description="Helical" evidence="1">
    <location>
        <begin position="12"/>
        <end position="33"/>
    </location>
</feature>
<dbReference type="STRING" id="1308866.J416_14857"/>
<dbReference type="Proteomes" id="UP000012283">
    <property type="component" value="Unassembled WGS sequence"/>
</dbReference>